<evidence type="ECO:0000256" key="3">
    <source>
        <dbReference type="ARBA" id="ARBA00023054"/>
    </source>
</evidence>
<keyword evidence="3 7" id="KW-0175">Coiled coil</keyword>
<comment type="similarity">
    <text evidence="5">Belongs to the CFAP263 family.</text>
</comment>
<dbReference type="GO" id="GO:0060271">
    <property type="term" value="P:cilium assembly"/>
    <property type="evidence" value="ECO:0007669"/>
    <property type="project" value="TreeGrafter"/>
</dbReference>
<dbReference type="InterPro" id="IPR025254">
    <property type="entry name" value="CCDC113/CCDC96_CC"/>
</dbReference>
<evidence type="ECO:0000256" key="5">
    <source>
        <dbReference type="ARBA" id="ARBA00044506"/>
    </source>
</evidence>
<evidence type="ECO:0000313" key="10">
    <source>
        <dbReference type="RefSeq" id="XP_011310226.1"/>
    </source>
</evidence>
<evidence type="ECO:0000256" key="7">
    <source>
        <dbReference type="SAM" id="Coils"/>
    </source>
</evidence>
<dbReference type="AlphaFoldDB" id="A0A9R1U5Z4"/>
<keyword evidence="4" id="KW-0966">Cell projection</keyword>
<dbReference type="Pfam" id="PF13870">
    <property type="entry name" value="CCDC113_CCDC96_CC"/>
    <property type="match status" value="1"/>
</dbReference>
<dbReference type="KEGG" id="fas:105270774"/>
<evidence type="ECO:0000313" key="9">
    <source>
        <dbReference type="Proteomes" id="UP000694866"/>
    </source>
</evidence>
<evidence type="ECO:0000256" key="4">
    <source>
        <dbReference type="ARBA" id="ARBA00023273"/>
    </source>
</evidence>
<dbReference type="PANTHER" id="PTHR15654:SF2">
    <property type="entry name" value="COILED-COIL DOMAIN-CONTAINING PROTEIN 113"/>
    <property type="match status" value="1"/>
</dbReference>
<dbReference type="RefSeq" id="XP_011310226.1">
    <property type="nucleotide sequence ID" value="XM_011311924.1"/>
</dbReference>
<name>A0A9R1U5Z4_9HYME</name>
<reference evidence="10" key="1">
    <citation type="submission" date="2025-08" db="UniProtKB">
        <authorList>
            <consortium name="RefSeq"/>
        </authorList>
    </citation>
    <scope>IDENTIFICATION</scope>
    <source>
        <strain evidence="10">USDA-PBARC FA_bdor</strain>
        <tissue evidence="10">Whole organism</tissue>
    </source>
</reference>
<keyword evidence="9" id="KW-1185">Reference proteome</keyword>
<dbReference type="OrthoDB" id="10259713at2759"/>
<proteinExistence type="inferred from homology"/>
<feature type="coiled-coil region" evidence="7">
    <location>
        <begin position="303"/>
        <end position="390"/>
    </location>
</feature>
<feature type="coiled-coil region" evidence="7">
    <location>
        <begin position="148"/>
        <end position="252"/>
    </location>
</feature>
<comment type="subcellular location">
    <subcellularLocation>
        <location evidence="1">Cell projection</location>
        <location evidence="1">Cilium</location>
    </subcellularLocation>
</comment>
<dbReference type="InterPro" id="IPR051885">
    <property type="entry name" value="CC_CF"/>
</dbReference>
<dbReference type="GO" id="GO:0036064">
    <property type="term" value="C:ciliary basal body"/>
    <property type="evidence" value="ECO:0007669"/>
    <property type="project" value="TreeGrafter"/>
</dbReference>
<dbReference type="Proteomes" id="UP000694866">
    <property type="component" value="Unplaced"/>
</dbReference>
<feature type="domain" description="CCDC113/CCDC96 coiled-coil" evidence="8">
    <location>
        <begin position="226"/>
        <end position="392"/>
    </location>
</feature>
<evidence type="ECO:0000256" key="6">
    <source>
        <dbReference type="ARBA" id="ARBA00044798"/>
    </source>
</evidence>
<sequence length="420" mass="48703">MTSTRKASGISLVSRLTLGLEEEPNYDEMSDENLQESLETAIHTNELLELENIVFERYLRRHDPQSLVTMTQALETAKQLQRTASLIAPMASFQNLTGSVRGSTTIRDKISMSPSTGGSVQTVTGSRRYGSVLIPQTKSLRITVNHRIEMANKEIEEMKKHLVNLEQETIKKKANLKAKTEEIQMRIKDIQEAKTQLEENVIKGVDPVTGKIPAEKFIRFIEDRIKAADRMIEKLRLKSLSLKQQIKKVKIQLQQREELGETLHPIDFQVLAIENHDYLKKIEEKTADLSELKKITGRYNLELSIKKNKLLEQRQILKNMEKEIELKKKHIEKLKVEGKNIKDEVEKTDKQIEEINKLMAEQKVPDVLELIKVQAELQEMKKTFKRLERRKNIQMIALNTFKKHQKQLNQMELPRKSQPD</sequence>
<dbReference type="GeneID" id="105270774"/>
<dbReference type="GO" id="GO:0005930">
    <property type="term" value="C:axoneme"/>
    <property type="evidence" value="ECO:0007669"/>
    <property type="project" value="TreeGrafter"/>
</dbReference>
<evidence type="ECO:0000259" key="8">
    <source>
        <dbReference type="Pfam" id="PF13870"/>
    </source>
</evidence>
<protein>
    <recommendedName>
        <fullName evidence="6">Cilia- and flagella-associated protein 263</fullName>
    </recommendedName>
</protein>
<organism evidence="9 10">
    <name type="scientific">Fopius arisanus</name>
    <dbReference type="NCBI Taxonomy" id="64838"/>
    <lineage>
        <taxon>Eukaryota</taxon>
        <taxon>Metazoa</taxon>
        <taxon>Ecdysozoa</taxon>
        <taxon>Arthropoda</taxon>
        <taxon>Hexapoda</taxon>
        <taxon>Insecta</taxon>
        <taxon>Pterygota</taxon>
        <taxon>Neoptera</taxon>
        <taxon>Endopterygota</taxon>
        <taxon>Hymenoptera</taxon>
        <taxon>Apocrita</taxon>
        <taxon>Ichneumonoidea</taxon>
        <taxon>Braconidae</taxon>
        <taxon>Opiinae</taxon>
        <taxon>Fopius</taxon>
    </lineage>
</organism>
<gene>
    <name evidence="10" type="primary">LOC105270774</name>
</gene>
<evidence type="ECO:0000256" key="2">
    <source>
        <dbReference type="ARBA" id="ARBA00022794"/>
    </source>
</evidence>
<evidence type="ECO:0000256" key="1">
    <source>
        <dbReference type="ARBA" id="ARBA00004138"/>
    </source>
</evidence>
<dbReference type="PANTHER" id="PTHR15654">
    <property type="entry name" value="COILED-COIL DOMAIN-CONTAINING PROTEIN 113-RELATED"/>
    <property type="match status" value="1"/>
</dbReference>
<accession>A0A9R1U5Z4</accession>
<keyword evidence="2" id="KW-0970">Cilium biogenesis/degradation</keyword>